<keyword evidence="3" id="KW-0804">Transcription</keyword>
<evidence type="ECO:0000313" key="6">
    <source>
        <dbReference type="EMBL" id="BAL54166.1"/>
    </source>
</evidence>
<feature type="DNA-binding region" description="H-T-H motif" evidence="4">
    <location>
        <begin position="44"/>
        <end position="63"/>
    </location>
</feature>
<name>H5SDD0_9BACT</name>
<evidence type="ECO:0000256" key="4">
    <source>
        <dbReference type="PROSITE-ProRule" id="PRU00335"/>
    </source>
</evidence>
<dbReference type="EMBL" id="AP011679">
    <property type="protein sequence ID" value="BAL54166.1"/>
    <property type="molecule type" value="Genomic_DNA"/>
</dbReference>
<evidence type="ECO:0000256" key="2">
    <source>
        <dbReference type="ARBA" id="ARBA00023125"/>
    </source>
</evidence>
<dbReference type="Gene3D" id="1.10.10.60">
    <property type="entry name" value="Homeodomain-like"/>
    <property type="match status" value="1"/>
</dbReference>
<protein>
    <submittedName>
        <fullName evidence="6">TetR family transcriptional regulator</fullName>
    </submittedName>
</protein>
<dbReference type="SUPFAM" id="SSF46689">
    <property type="entry name" value="Homeodomain-like"/>
    <property type="match status" value="1"/>
</dbReference>
<dbReference type="PANTHER" id="PTHR30055">
    <property type="entry name" value="HTH-TYPE TRANSCRIPTIONAL REGULATOR RUTR"/>
    <property type="match status" value="1"/>
</dbReference>
<dbReference type="Gene3D" id="1.10.357.10">
    <property type="entry name" value="Tetracycline Repressor, domain 2"/>
    <property type="match status" value="1"/>
</dbReference>
<sequence length="231" mass="26383">MGTGTTAGRAATIESRRLSAEDRRQQIIRAAIALFAQKGFEGTTTREIALAAGVSEALIFRHFPTKQDLYAAIIDSKMKECHRSFRQELQEAMTHRDDRAFFTRLAEEILRMYREDPSFVRLMLFSVLEGHELSRMVYETHVAEMFEELAAYIGHRVREGEFRRVDPRVAARAFLGMVAHHALVRELFDPTGRLLHLDDRTAARAFAALFLEGVARGSRRTPSSSRRMRAQ</sequence>
<dbReference type="Pfam" id="PF14246">
    <property type="entry name" value="TetR_C_7"/>
    <property type="match status" value="1"/>
</dbReference>
<dbReference type="Pfam" id="PF00440">
    <property type="entry name" value="TetR_N"/>
    <property type="match status" value="1"/>
</dbReference>
<evidence type="ECO:0000259" key="5">
    <source>
        <dbReference type="PROSITE" id="PS50977"/>
    </source>
</evidence>
<dbReference type="AlphaFoldDB" id="H5SDD0"/>
<dbReference type="InterPro" id="IPR050109">
    <property type="entry name" value="HTH-type_TetR-like_transc_reg"/>
</dbReference>
<dbReference type="InterPro" id="IPR023772">
    <property type="entry name" value="DNA-bd_HTH_TetR-type_CS"/>
</dbReference>
<evidence type="ECO:0000256" key="1">
    <source>
        <dbReference type="ARBA" id="ARBA00023015"/>
    </source>
</evidence>
<dbReference type="GO" id="GO:0000976">
    <property type="term" value="F:transcription cis-regulatory region binding"/>
    <property type="evidence" value="ECO:0007669"/>
    <property type="project" value="TreeGrafter"/>
</dbReference>
<proteinExistence type="predicted"/>
<dbReference type="InterPro" id="IPR001647">
    <property type="entry name" value="HTH_TetR"/>
</dbReference>
<dbReference type="PROSITE" id="PS01081">
    <property type="entry name" value="HTH_TETR_1"/>
    <property type="match status" value="1"/>
</dbReference>
<dbReference type="InterPro" id="IPR036271">
    <property type="entry name" value="Tet_transcr_reg_TetR-rel_C_sf"/>
</dbReference>
<reference evidence="6" key="2">
    <citation type="journal article" date="2012" name="PLoS ONE">
        <title>A Deeply Branching Thermophilic Bacterium with an Ancient Acetyl-CoA Pathway Dominates a Subsurface Ecosystem.</title>
        <authorList>
            <person name="Takami H."/>
            <person name="Noguchi H."/>
            <person name="Takaki Y."/>
            <person name="Uchiyama I."/>
            <person name="Toyoda A."/>
            <person name="Nishi S."/>
            <person name="Chee G.-J."/>
            <person name="Arai W."/>
            <person name="Nunoura T."/>
            <person name="Itoh T."/>
            <person name="Hattori M."/>
            <person name="Takai K."/>
        </authorList>
    </citation>
    <scope>NUCLEOTIDE SEQUENCE</scope>
</reference>
<feature type="domain" description="HTH tetR-type" evidence="5">
    <location>
        <begin position="21"/>
        <end position="81"/>
    </location>
</feature>
<dbReference type="SUPFAM" id="SSF48498">
    <property type="entry name" value="Tetracyclin repressor-like, C-terminal domain"/>
    <property type="match status" value="1"/>
</dbReference>
<gene>
    <name evidence="6" type="ORF">HGMM_F13B08C24</name>
</gene>
<reference evidence="6" key="1">
    <citation type="journal article" date="2005" name="Environ. Microbiol.">
        <title>Genetic and functional properties of uncultivated thermophilic crenarchaeotes from a subsurface gold mine as revealed by analysis of genome fragments.</title>
        <authorList>
            <person name="Nunoura T."/>
            <person name="Hirayama H."/>
            <person name="Takami H."/>
            <person name="Oida H."/>
            <person name="Nishi S."/>
            <person name="Shimamura S."/>
            <person name="Suzuki Y."/>
            <person name="Inagaki F."/>
            <person name="Takai K."/>
            <person name="Nealson K.H."/>
            <person name="Horikoshi K."/>
        </authorList>
    </citation>
    <scope>NUCLEOTIDE SEQUENCE</scope>
</reference>
<evidence type="ECO:0000256" key="3">
    <source>
        <dbReference type="ARBA" id="ARBA00023163"/>
    </source>
</evidence>
<dbReference type="PRINTS" id="PR00455">
    <property type="entry name" value="HTHTETR"/>
</dbReference>
<keyword evidence="1" id="KW-0805">Transcription regulation</keyword>
<dbReference type="InterPro" id="IPR009057">
    <property type="entry name" value="Homeodomain-like_sf"/>
</dbReference>
<dbReference type="InterPro" id="IPR039536">
    <property type="entry name" value="TetR_C_Proteobacteria"/>
</dbReference>
<dbReference type="GO" id="GO:0003700">
    <property type="term" value="F:DNA-binding transcription factor activity"/>
    <property type="evidence" value="ECO:0007669"/>
    <property type="project" value="TreeGrafter"/>
</dbReference>
<keyword evidence="2 4" id="KW-0238">DNA-binding</keyword>
<organism evidence="6">
    <name type="scientific">uncultured Acidobacteriota bacterium</name>
    <dbReference type="NCBI Taxonomy" id="171953"/>
    <lineage>
        <taxon>Bacteria</taxon>
        <taxon>Pseudomonadati</taxon>
        <taxon>Acidobacteriota</taxon>
        <taxon>environmental samples</taxon>
    </lineage>
</organism>
<dbReference type="PANTHER" id="PTHR30055:SF234">
    <property type="entry name" value="HTH-TYPE TRANSCRIPTIONAL REGULATOR BETI"/>
    <property type="match status" value="1"/>
</dbReference>
<accession>H5SDD0</accession>
<dbReference type="PROSITE" id="PS50977">
    <property type="entry name" value="HTH_TETR_2"/>
    <property type="match status" value="1"/>
</dbReference>